<dbReference type="Proteomes" id="UP000053244">
    <property type="component" value="Unassembled WGS sequence"/>
</dbReference>
<name>A0A101JLB0_9ACTN</name>
<proteinExistence type="predicted"/>
<dbReference type="OrthoDB" id="3689387at2"/>
<dbReference type="EMBL" id="LLZH01000284">
    <property type="protein sequence ID" value="KUL28849.1"/>
    <property type="molecule type" value="Genomic_DNA"/>
</dbReference>
<dbReference type="GO" id="GO:0003677">
    <property type="term" value="F:DNA binding"/>
    <property type="evidence" value="ECO:0007669"/>
    <property type="project" value="InterPro"/>
</dbReference>
<organism evidence="1 2">
    <name type="scientific">Actinoplanes awajinensis subsp. mycoplanecinus</name>
    <dbReference type="NCBI Taxonomy" id="135947"/>
    <lineage>
        <taxon>Bacteria</taxon>
        <taxon>Bacillati</taxon>
        <taxon>Actinomycetota</taxon>
        <taxon>Actinomycetes</taxon>
        <taxon>Micromonosporales</taxon>
        <taxon>Micromonosporaceae</taxon>
        <taxon>Actinoplanes</taxon>
    </lineage>
</organism>
<gene>
    <name evidence="1" type="ORF">ADL15_30585</name>
</gene>
<evidence type="ECO:0000313" key="2">
    <source>
        <dbReference type="Proteomes" id="UP000053244"/>
    </source>
</evidence>
<keyword evidence="2" id="KW-1185">Reference proteome</keyword>
<evidence type="ECO:0000313" key="1">
    <source>
        <dbReference type="EMBL" id="KUL28849.1"/>
    </source>
</evidence>
<dbReference type="InterPro" id="IPR004401">
    <property type="entry name" value="YbaB/EbfC"/>
</dbReference>
<sequence>MEREVPSDWLARTVRDTMSRLEKVNDMRDELSAISGEAESPGGEVRAVVAPSGMIRSLQLSRTAYRMPPEDLAETIVATIRRAAGDGAAALSAALQPIVGDRVNLAARLSDYDTPDEQVLDGARATLQEFTRETGGR</sequence>
<reference evidence="1 2" key="1">
    <citation type="submission" date="2015-10" db="EMBL/GenBank/DDBJ databases">
        <authorList>
            <person name="Gilbert D.G."/>
        </authorList>
    </citation>
    <scope>NUCLEOTIDE SEQUENCE [LARGE SCALE GENOMIC DNA]</scope>
    <source>
        <strain evidence="1 2">NRRL B-16712</strain>
    </source>
</reference>
<comment type="caution">
    <text evidence="1">The sequence shown here is derived from an EMBL/GenBank/DDBJ whole genome shotgun (WGS) entry which is preliminary data.</text>
</comment>
<dbReference type="RefSeq" id="WP_067698414.1">
    <property type="nucleotide sequence ID" value="NZ_LLZH01000284.1"/>
</dbReference>
<dbReference type="Gene3D" id="3.30.1310.10">
    <property type="entry name" value="Nucleoid-associated protein YbaB-like domain"/>
    <property type="match status" value="1"/>
</dbReference>
<dbReference type="AlphaFoldDB" id="A0A101JLB0"/>
<accession>A0A101JLB0</accession>
<dbReference type="InterPro" id="IPR036894">
    <property type="entry name" value="YbaB-like_sf"/>
</dbReference>
<dbReference type="Pfam" id="PF02575">
    <property type="entry name" value="YbaB_DNA_bd"/>
    <property type="match status" value="1"/>
</dbReference>
<evidence type="ECO:0008006" key="3">
    <source>
        <dbReference type="Google" id="ProtNLM"/>
    </source>
</evidence>
<protein>
    <recommendedName>
        <fullName evidence="3">YbaB/EbfC DNA-binding family protein</fullName>
    </recommendedName>
</protein>
<dbReference type="SUPFAM" id="SSF82607">
    <property type="entry name" value="YbaB-like"/>
    <property type="match status" value="1"/>
</dbReference>